<dbReference type="GeneID" id="76461258"/>
<dbReference type="Proteomes" id="UP000000374">
    <property type="component" value="Chromosome"/>
</dbReference>
<keyword evidence="5" id="KW-1185">Reference proteome</keyword>
<dbReference type="GO" id="GO:0006633">
    <property type="term" value="P:fatty acid biosynthetic process"/>
    <property type="evidence" value="ECO:0007669"/>
    <property type="project" value="InterPro"/>
</dbReference>
<dbReference type="PANTHER" id="PTHR28641:SF1">
    <property type="entry name" value="MALONYL-COA DECARBOXYLASE, MITOCHONDRIAL"/>
    <property type="match status" value="1"/>
</dbReference>
<dbReference type="Gene3D" id="1.20.140.90">
    <property type="entry name" value="Malonyl-CoA decarboxylase, oligemerization domain"/>
    <property type="match status" value="1"/>
</dbReference>
<dbReference type="InterPro" id="IPR042303">
    <property type="entry name" value="Malonyl_CoA_deC_C_sf"/>
</dbReference>
<sequence length="501" mass="55677">MHSTPEWIARSVSRLRSITPPAHKAGGKAPDKATDEAGDKAAKPAPSVADGAAPRSTHERLHATLRRGQEALPPRALRRLLTDLQEVVAPQVSEHEGGRRAQAVAAWYAQAEPGQRRDMWLLMCEQFAPDATRFESARQRYEAAAGTDEEGQAEISLRRALVSQRTRLLQRFAVFPEGLRFLLDMRAELLPLLKSDKRLLALDAELEHLFGTWFDVAFLELRRLSWDSPASLIEKLIKYEAVHDIRSWADLKNRLDCDRRCYGFFHPRLPSEPLIFVEVALVDRISHSIAPLLDEAAAPADLSKATTAIFYSISNTQTGLRGVGFGDALIKHVVQTLTAEFPRLRTFATLSPIPGFRAWLGKHAGAMIERLDDKRRAELGRALGVEHPQAAPLLAASDKALELDAKSPVRQLLQECAAYYLGRAMQEGKPLDPVARFHLGNGARVERLNWAGDPSSKGLKQSYGLMVNYLYDLKRIDKHRSLLAQGTVPVSAGIDSLCHDR</sequence>
<feature type="domain" description="Malonyl-CoA decarboxylase C-terminal" evidence="2">
    <location>
        <begin position="217"/>
        <end position="472"/>
    </location>
</feature>
<evidence type="ECO:0000313" key="4">
    <source>
        <dbReference type="EMBL" id="ABM58495.1"/>
    </source>
</evidence>
<protein>
    <submittedName>
        <fullName evidence="4">Malonyl-CoA decarboxylase</fullName>
        <ecNumber evidence="4">4.1.1.9</ecNumber>
    </submittedName>
</protein>
<evidence type="ECO:0000256" key="1">
    <source>
        <dbReference type="SAM" id="MobiDB-lite"/>
    </source>
</evidence>
<dbReference type="Gene3D" id="3.40.630.150">
    <property type="entry name" value="Malonyl-CoA decarboxylase, catalytic domain"/>
    <property type="match status" value="1"/>
</dbReference>
<organism evidence="4 5">
    <name type="scientific">Verminephrobacter eiseniae (strain EF01-2)</name>
    <dbReference type="NCBI Taxonomy" id="391735"/>
    <lineage>
        <taxon>Bacteria</taxon>
        <taxon>Pseudomonadati</taxon>
        <taxon>Pseudomonadota</taxon>
        <taxon>Betaproteobacteria</taxon>
        <taxon>Burkholderiales</taxon>
        <taxon>Comamonadaceae</taxon>
        <taxon>Verminephrobacter</taxon>
    </lineage>
</organism>
<feature type="region of interest" description="Disordered" evidence="1">
    <location>
        <begin position="1"/>
        <end position="58"/>
    </location>
</feature>
<dbReference type="HOGENOM" id="CLU_023433_3_1_4"/>
<dbReference type="Pfam" id="PF05292">
    <property type="entry name" value="MCD"/>
    <property type="match status" value="1"/>
</dbReference>
<gene>
    <name evidence="4" type="ordered locus">Veis_2754</name>
</gene>
<dbReference type="PANTHER" id="PTHR28641">
    <property type="match status" value="1"/>
</dbReference>
<evidence type="ECO:0000313" key="5">
    <source>
        <dbReference type="Proteomes" id="UP000000374"/>
    </source>
</evidence>
<name>A1WLI8_VEREI</name>
<dbReference type="GO" id="GO:0050080">
    <property type="term" value="F:malonyl-CoA decarboxylase activity"/>
    <property type="evidence" value="ECO:0007669"/>
    <property type="project" value="UniProtKB-EC"/>
</dbReference>
<dbReference type="Pfam" id="PF17408">
    <property type="entry name" value="MCD_N"/>
    <property type="match status" value="1"/>
</dbReference>
<feature type="compositionally biased region" description="Basic and acidic residues" evidence="1">
    <location>
        <begin position="29"/>
        <end position="42"/>
    </location>
</feature>
<dbReference type="KEGG" id="vei:Veis_2754"/>
<proteinExistence type="predicted"/>
<evidence type="ECO:0000259" key="2">
    <source>
        <dbReference type="Pfam" id="PF05292"/>
    </source>
</evidence>
<dbReference type="InterPro" id="IPR035372">
    <property type="entry name" value="MCD_N"/>
</dbReference>
<dbReference type="EMBL" id="CP000542">
    <property type="protein sequence ID" value="ABM58495.1"/>
    <property type="molecule type" value="Genomic_DNA"/>
</dbReference>
<dbReference type="InterPro" id="IPR007956">
    <property type="entry name" value="Malonyl_CoA_deC_C"/>
</dbReference>
<dbReference type="eggNOG" id="COG1593">
    <property type="taxonomic scope" value="Bacteria"/>
</dbReference>
<reference evidence="5" key="1">
    <citation type="submission" date="2006-12" db="EMBL/GenBank/DDBJ databases">
        <title>Complete sequence of chromosome 1 of Verminephrobacter eiseniae EF01-2.</title>
        <authorList>
            <person name="Copeland A."/>
            <person name="Lucas S."/>
            <person name="Lapidus A."/>
            <person name="Barry K."/>
            <person name="Detter J.C."/>
            <person name="Glavina del Rio T."/>
            <person name="Dalin E."/>
            <person name="Tice H."/>
            <person name="Pitluck S."/>
            <person name="Chertkov O."/>
            <person name="Brettin T."/>
            <person name="Bruce D."/>
            <person name="Han C."/>
            <person name="Tapia R."/>
            <person name="Gilna P."/>
            <person name="Schmutz J."/>
            <person name="Larimer F."/>
            <person name="Land M."/>
            <person name="Hauser L."/>
            <person name="Kyrpides N."/>
            <person name="Kim E."/>
            <person name="Stahl D."/>
            <person name="Richardson P."/>
        </authorList>
    </citation>
    <scope>NUCLEOTIDE SEQUENCE [LARGE SCALE GENOMIC DNA]</scope>
    <source>
        <strain evidence="5">EF01-2</strain>
    </source>
</reference>
<dbReference type="EC" id="4.1.1.9" evidence="4"/>
<accession>A1WLI8</accession>
<dbReference type="InterPro" id="IPR038917">
    <property type="entry name" value="Malonyl_CoA_deC"/>
</dbReference>
<dbReference type="AlphaFoldDB" id="A1WLI8"/>
<evidence type="ECO:0000259" key="3">
    <source>
        <dbReference type="Pfam" id="PF17408"/>
    </source>
</evidence>
<keyword evidence="4" id="KW-0456">Lyase</keyword>
<dbReference type="OrthoDB" id="5292736at2"/>
<dbReference type="RefSeq" id="WP_011810493.1">
    <property type="nucleotide sequence ID" value="NC_008786.1"/>
</dbReference>
<dbReference type="InterPro" id="IPR038351">
    <property type="entry name" value="MCD_N_sf"/>
</dbReference>
<dbReference type="STRING" id="391735.Veis_2754"/>
<feature type="domain" description="Malonyl-CoA decarboxylase N-terminal" evidence="3">
    <location>
        <begin position="127"/>
        <end position="214"/>
    </location>
</feature>